<reference evidence="1" key="1">
    <citation type="journal article" date="2023" name="Mol. Phylogenet. Evol.">
        <title>Genome-scale phylogeny and comparative genomics of the fungal order Sordariales.</title>
        <authorList>
            <person name="Hensen N."/>
            <person name="Bonometti L."/>
            <person name="Westerberg I."/>
            <person name="Brannstrom I.O."/>
            <person name="Guillou S."/>
            <person name="Cros-Aarteil S."/>
            <person name="Calhoun S."/>
            <person name="Haridas S."/>
            <person name="Kuo A."/>
            <person name="Mondo S."/>
            <person name="Pangilinan J."/>
            <person name="Riley R."/>
            <person name="LaButti K."/>
            <person name="Andreopoulos B."/>
            <person name="Lipzen A."/>
            <person name="Chen C."/>
            <person name="Yan M."/>
            <person name="Daum C."/>
            <person name="Ng V."/>
            <person name="Clum A."/>
            <person name="Steindorff A."/>
            <person name="Ohm R.A."/>
            <person name="Martin F."/>
            <person name="Silar P."/>
            <person name="Natvig D.O."/>
            <person name="Lalanne C."/>
            <person name="Gautier V."/>
            <person name="Ament-Velasquez S.L."/>
            <person name="Kruys A."/>
            <person name="Hutchinson M.I."/>
            <person name="Powell A.J."/>
            <person name="Barry K."/>
            <person name="Miller A.N."/>
            <person name="Grigoriev I.V."/>
            <person name="Debuchy R."/>
            <person name="Gladieux P."/>
            <person name="Hiltunen Thoren M."/>
            <person name="Johannesson H."/>
        </authorList>
    </citation>
    <scope>NUCLEOTIDE SEQUENCE</scope>
    <source>
        <strain evidence="1">CBS 333.67</strain>
    </source>
</reference>
<accession>A0AAJ0GMI0</accession>
<dbReference type="EMBL" id="JAUDZG010000007">
    <property type="protein sequence ID" value="KAK3302708.1"/>
    <property type="molecule type" value="Genomic_DNA"/>
</dbReference>
<organism evidence="1 2">
    <name type="scientific">Chaetomium strumarium</name>
    <dbReference type="NCBI Taxonomy" id="1170767"/>
    <lineage>
        <taxon>Eukaryota</taxon>
        <taxon>Fungi</taxon>
        <taxon>Dikarya</taxon>
        <taxon>Ascomycota</taxon>
        <taxon>Pezizomycotina</taxon>
        <taxon>Sordariomycetes</taxon>
        <taxon>Sordariomycetidae</taxon>
        <taxon>Sordariales</taxon>
        <taxon>Chaetomiaceae</taxon>
        <taxon>Chaetomium</taxon>
    </lineage>
</organism>
<evidence type="ECO:0000313" key="1">
    <source>
        <dbReference type="EMBL" id="KAK3302708.1"/>
    </source>
</evidence>
<proteinExistence type="predicted"/>
<protein>
    <submittedName>
        <fullName evidence="1">Uncharacterized protein</fullName>
    </submittedName>
</protein>
<evidence type="ECO:0000313" key="2">
    <source>
        <dbReference type="Proteomes" id="UP001273166"/>
    </source>
</evidence>
<comment type="caution">
    <text evidence="1">The sequence shown here is derived from an EMBL/GenBank/DDBJ whole genome shotgun (WGS) entry which is preliminary data.</text>
</comment>
<reference evidence="1" key="2">
    <citation type="submission" date="2023-06" db="EMBL/GenBank/DDBJ databases">
        <authorList>
            <consortium name="Lawrence Berkeley National Laboratory"/>
            <person name="Mondo S.J."/>
            <person name="Hensen N."/>
            <person name="Bonometti L."/>
            <person name="Westerberg I."/>
            <person name="Brannstrom I.O."/>
            <person name="Guillou S."/>
            <person name="Cros-Aarteil S."/>
            <person name="Calhoun S."/>
            <person name="Haridas S."/>
            <person name="Kuo A."/>
            <person name="Pangilinan J."/>
            <person name="Riley R."/>
            <person name="Labutti K."/>
            <person name="Andreopoulos B."/>
            <person name="Lipzen A."/>
            <person name="Chen C."/>
            <person name="Yanf M."/>
            <person name="Daum C."/>
            <person name="Ng V."/>
            <person name="Clum A."/>
            <person name="Steindorff A."/>
            <person name="Ohm R."/>
            <person name="Martin F."/>
            <person name="Silar P."/>
            <person name="Natvig D."/>
            <person name="Lalanne C."/>
            <person name="Gautier V."/>
            <person name="Ament-Velasquez S.L."/>
            <person name="Kruys A."/>
            <person name="Hutchinson M.I."/>
            <person name="Powell A.J."/>
            <person name="Barry K."/>
            <person name="Miller A.N."/>
            <person name="Grigoriev I.V."/>
            <person name="Debuchy R."/>
            <person name="Gladieux P."/>
            <person name="Thoren M.H."/>
            <person name="Johannesson H."/>
        </authorList>
    </citation>
    <scope>NUCLEOTIDE SEQUENCE</scope>
    <source>
        <strain evidence="1">CBS 333.67</strain>
    </source>
</reference>
<dbReference type="GeneID" id="87884035"/>
<dbReference type="AlphaFoldDB" id="A0AAJ0GMI0"/>
<dbReference type="InterPro" id="IPR023213">
    <property type="entry name" value="CAT-like_dom_sf"/>
</dbReference>
<dbReference type="Gene3D" id="3.30.559.10">
    <property type="entry name" value="Chloramphenicol acetyltransferase-like domain"/>
    <property type="match status" value="1"/>
</dbReference>
<gene>
    <name evidence="1" type="ORF">B0T15DRAFT_403463</name>
</gene>
<sequence>MNRSQSSPLKRVWLSTLTETMPLTPLDYTAPQNYIVRLFGFHFPNYRELDRIATVAYLKDHLAHTISLMPFLGGQIIHTEAEQLPRMVYSKMGTSCNLAQFPGEVFDSQNIDISYPHLPQPFWELLRLG</sequence>
<dbReference type="RefSeq" id="XP_062718488.1">
    <property type="nucleotide sequence ID" value="XM_062865206.1"/>
</dbReference>
<name>A0AAJ0GMI0_9PEZI</name>
<keyword evidence="2" id="KW-1185">Reference proteome</keyword>
<dbReference type="Proteomes" id="UP001273166">
    <property type="component" value="Unassembled WGS sequence"/>
</dbReference>
<feature type="non-terminal residue" evidence="1">
    <location>
        <position position="129"/>
    </location>
</feature>